<protein>
    <submittedName>
        <fullName evidence="3">SpoIID/LytB domain-containing protein</fullName>
    </submittedName>
</protein>
<feature type="domain" description="Sporulation stage II protein D amidase enhancer LytB N-terminal" evidence="2">
    <location>
        <begin position="190"/>
        <end position="277"/>
    </location>
</feature>
<sequence>MSRGMKLTALTAALTIALPMAPAAADDPYQDFPQDAVVTIVGDGSGHGRGMSQYGAYSAARDGVAHRAILKTYYPKTRWTHLGGSIEVLVSNDDDRDLVVQDVAGLKVRKVGSRRTWRADAGRAKRWRIKPGSGATNVVSYYAGRWRTWKKVRGDLEFTAGSRSLRLSTPDGAVSYRSALRSSRDDHGDRVTVNVLPLEQYVRGVVPSEMQAGWPQQALRAQAVASRSYAAWRRIHALDVAYDICDTALCQVYGGASAETAATNKAVKGTAKQVLTHRRKPIFAEFSAADGGWTVDGGKPYLPAQADPYEGTSSDYYGWKVEVPVSDMLEEYDYDELQLIGIEERDGNGRRGGRVEQVRVTAGSGFTDTITGDAFRVDWGLPSTLFTITKVD</sequence>
<reference evidence="4" key="1">
    <citation type="journal article" date="2019" name="Int. J. Syst. Evol. Microbiol.">
        <title>The Global Catalogue of Microorganisms (GCM) 10K type strain sequencing project: providing services to taxonomists for standard genome sequencing and annotation.</title>
        <authorList>
            <consortium name="The Broad Institute Genomics Platform"/>
            <consortium name="The Broad Institute Genome Sequencing Center for Infectious Disease"/>
            <person name="Wu L."/>
            <person name="Ma J."/>
        </authorList>
    </citation>
    <scope>NUCLEOTIDE SEQUENCE [LARGE SCALE GENOMIC DNA]</scope>
    <source>
        <strain evidence="4">CGMCC 1.12477</strain>
    </source>
</reference>
<dbReference type="RefSeq" id="WP_343919820.1">
    <property type="nucleotide sequence ID" value="NZ_BAAAJT010000002.1"/>
</dbReference>
<feature type="chain" id="PRO_5045261547" evidence="1">
    <location>
        <begin position="26"/>
        <end position="392"/>
    </location>
</feature>
<gene>
    <name evidence="3" type="ORF">ACFSDE_14965</name>
</gene>
<evidence type="ECO:0000313" key="4">
    <source>
        <dbReference type="Proteomes" id="UP001597351"/>
    </source>
</evidence>
<dbReference type="InterPro" id="IPR051922">
    <property type="entry name" value="Bact_Sporulation_Assoc"/>
</dbReference>
<dbReference type="Proteomes" id="UP001597351">
    <property type="component" value="Unassembled WGS sequence"/>
</dbReference>
<accession>A0ABW4TQ70</accession>
<dbReference type="EMBL" id="JBHUGD010000003">
    <property type="protein sequence ID" value="MFD1948100.1"/>
    <property type="molecule type" value="Genomic_DNA"/>
</dbReference>
<evidence type="ECO:0000256" key="1">
    <source>
        <dbReference type="SAM" id="SignalP"/>
    </source>
</evidence>
<dbReference type="PANTHER" id="PTHR30032">
    <property type="entry name" value="N-ACETYLMURAMOYL-L-ALANINE AMIDASE-RELATED"/>
    <property type="match status" value="1"/>
</dbReference>
<name>A0ABW4TQ70_9ACTN</name>
<proteinExistence type="predicted"/>
<dbReference type="InterPro" id="IPR013693">
    <property type="entry name" value="SpoIID/LytB_N"/>
</dbReference>
<feature type="signal peptide" evidence="1">
    <location>
        <begin position="1"/>
        <end position="25"/>
    </location>
</feature>
<keyword evidence="1" id="KW-0732">Signal</keyword>
<dbReference type="Pfam" id="PF08486">
    <property type="entry name" value="SpoIID"/>
    <property type="match status" value="1"/>
</dbReference>
<keyword evidence="4" id="KW-1185">Reference proteome</keyword>
<dbReference type="NCBIfam" id="TIGR02669">
    <property type="entry name" value="SpoIID_LytB"/>
    <property type="match status" value="1"/>
</dbReference>
<evidence type="ECO:0000259" key="2">
    <source>
        <dbReference type="Pfam" id="PF08486"/>
    </source>
</evidence>
<comment type="caution">
    <text evidence="3">The sequence shown here is derived from an EMBL/GenBank/DDBJ whole genome shotgun (WGS) entry which is preliminary data.</text>
</comment>
<evidence type="ECO:0000313" key="3">
    <source>
        <dbReference type="EMBL" id="MFD1948100.1"/>
    </source>
</evidence>
<organism evidence="3 4">
    <name type="scientific">Nocardioides aestuarii</name>
    <dbReference type="NCBI Taxonomy" id="252231"/>
    <lineage>
        <taxon>Bacteria</taxon>
        <taxon>Bacillati</taxon>
        <taxon>Actinomycetota</taxon>
        <taxon>Actinomycetes</taxon>
        <taxon>Propionibacteriales</taxon>
        <taxon>Nocardioidaceae</taxon>
        <taxon>Nocardioides</taxon>
    </lineage>
</organism>
<dbReference type="InterPro" id="IPR013486">
    <property type="entry name" value="SpoIID/LytB"/>
</dbReference>
<dbReference type="PANTHER" id="PTHR30032:SF4">
    <property type="entry name" value="AMIDASE ENHANCER"/>
    <property type="match status" value="1"/>
</dbReference>